<dbReference type="InterPro" id="IPR036383">
    <property type="entry name" value="TSP1_rpt_sf"/>
</dbReference>
<organism evidence="5 6">
    <name type="scientific">Effrenium voratum</name>
    <dbReference type="NCBI Taxonomy" id="2562239"/>
    <lineage>
        <taxon>Eukaryota</taxon>
        <taxon>Sar</taxon>
        <taxon>Alveolata</taxon>
        <taxon>Dinophyceae</taxon>
        <taxon>Suessiales</taxon>
        <taxon>Symbiodiniaceae</taxon>
        <taxon>Effrenium</taxon>
    </lineage>
</organism>
<dbReference type="PROSITE" id="PS50092">
    <property type="entry name" value="TSP1"/>
    <property type="match status" value="4"/>
</dbReference>
<dbReference type="AlphaFoldDB" id="A0AA36HQ39"/>
<evidence type="ECO:0000256" key="2">
    <source>
        <dbReference type="ARBA" id="ARBA00023157"/>
    </source>
</evidence>
<dbReference type="InterPro" id="IPR044004">
    <property type="entry name" value="TSP1_spondin_dom"/>
</dbReference>
<sequence>MDYGCLQFSVEAGLEVYRLCEVKPIANGSSMSPAALTASALREHDCILEDWEAWGPCSAKCGKGQRHRVRRVQRPASQIGRGCEGPMEELGPCEDTQCNRQDCAWGDWDQWSDCSCSCGGGVKKRNRVIAVAPKHGGKLCPPEVKSEVAACSVQPCDRGCVDAKWGQWQEWSTCSASCSSGYRSRTRLMEEEANHCGNPVGGLRQQFESCPLPPCVADTDCELSMWASWSQCSCSCFGIRERSRFIKTFAFGSGKPLGLEQREVSLQSGSFGIV</sequence>
<keyword evidence="1" id="KW-0732">Signal</keyword>
<dbReference type="Pfam" id="PF19028">
    <property type="entry name" value="TSP1_spondin"/>
    <property type="match status" value="1"/>
</dbReference>
<dbReference type="Proteomes" id="UP001178507">
    <property type="component" value="Unassembled WGS sequence"/>
</dbReference>
<evidence type="ECO:0000256" key="3">
    <source>
        <dbReference type="ARBA" id="ARBA00023180"/>
    </source>
</evidence>
<dbReference type="PANTHER" id="PTHR11311">
    <property type="entry name" value="SPONDIN"/>
    <property type="match status" value="1"/>
</dbReference>
<dbReference type="Pfam" id="PF00090">
    <property type="entry name" value="TSP_1"/>
    <property type="match status" value="3"/>
</dbReference>
<accession>A0AA36HQ39</accession>
<keyword evidence="3" id="KW-0325">Glycoprotein</keyword>
<feature type="domain" description="Spondin-like TSP1" evidence="4">
    <location>
        <begin position="103"/>
        <end position="156"/>
    </location>
</feature>
<keyword evidence="2" id="KW-1015">Disulfide bond</keyword>
<dbReference type="SMART" id="SM00209">
    <property type="entry name" value="TSP1"/>
    <property type="match status" value="4"/>
</dbReference>
<evidence type="ECO:0000259" key="4">
    <source>
        <dbReference type="Pfam" id="PF19028"/>
    </source>
</evidence>
<dbReference type="InterPro" id="IPR051418">
    <property type="entry name" value="Spondin/Thrombospondin_T1"/>
</dbReference>
<dbReference type="SUPFAM" id="SSF82895">
    <property type="entry name" value="TSP-1 type 1 repeat"/>
    <property type="match status" value="4"/>
</dbReference>
<dbReference type="InterPro" id="IPR000884">
    <property type="entry name" value="TSP1_rpt"/>
</dbReference>
<keyword evidence="6" id="KW-1185">Reference proteome</keyword>
<comment type="caution">
    <text evidence="5">The sequence shown here is derived from an EMBL/GenBank/DDBJ whole genome shotgun (WGS) entry which is preliminary data.</text>
</comment>
<reference evidence="5" key="1">
    <citation type="submission" date="2023-08" db="EMBL/GenBank/DDBJ databases">
        <authorList>
            <person name="Chen Y."/>
            <person name="Shah S."/>
            <person name="Dougan E. K."/>
            <person name="Thang M."/>
            <person name="Chan C."/>
        </authorList>
    </citation>
    <scope>NUCLEOTIDE SEQUENCE</scope>
</reference>
<evidence type="ECO:0000313" key="5">
    <source>
        <dbReference type="EMBL" id="CAJ1372607.1"/>
    </source>
</evidence>
<protein>
    <recommendedName>
        <fullName evidence="4">Spondin-like TSP1 domain-containing protein</fullName>
    </recommendedName>
</protein>
<evidence type="ECO:0000313" key="6">
    <source>
        <dbReference type="Proteomes" id="UP001178507"/>
    </source>
</evidence>
<dbReference type="PANTHER" id="PTHR11311:SF15">
    <property type="entry name" value="SPONDIN-2"/>
    <property type="match status" value="1"/>
</dbReference>
<proteinExistence type="predicted"/>
<dbReference type="EMBL" id="CAUJNA010000145">
    <property type="protein sequence ID" value="CAJ1372607.1"/>
    <property type="molecule type" value="Genomic_DNA"/>
</dbReference>
<name>A0AA36HQ39_9DINO</name>
<dbReference type="Gene3D" id="2.20.100.10">
    <property type="entry name" value="Thrombospondin type-1 (TSP1) repeat"/>
    <property type="match status" value="4"/>
</dbReference>
<gene>
    <name evidence="5" type="ORF">EVOR1521_LOCUS2646</name>
</gene>
<evidence type="ECO:0000256" key="1">
    <source>
        <dbReference type="ARBA" id="ARBA00022729"/>
    </source>
</evidence>